<dbReference type="InterPro" id="IPR029068">
    <property type="entry name" value="Glyas_Bleomycin-R_OHBP_Dase"/>
</dbReference>
<dbReference type="RefSeq" id="WP_223674842.1">
    <property type="nucleotide sequence ID" value="NZ_JAINZW010000001.1"/>
</dbReference>
<dbReference type="PANTHER" id="PTHR36503">
    <property type="entry name" value="BLR2520 PROTEIN"/>
    <property type="match status" value="1"/>
</dbReference>
<dbReference type="PROSITE" id="PS51819">
    <property type="entry name" value="VOC"/>
    <property type="match status" value="1"/>
</dbReference>
<dbReference type="InterPro" id="IPR037523">
    <property type="entry name" value="VOC_core"/>
</dbReference>
<dbReference type="PANTHER" id="PTHR36503:SF2">
    <property type="entry name" value="BLR2408 PROTEIN"/>
    <property type="match status" value="1"/>
</dbReference>
<dbReference type="InterPro" id="IPR053863">
    <property type="entry name" value="Glyoxy/Ble-like_N"/>
</dbReference>
<reference evidence="2 3" key="1">
    <citation type="submission" date="2021-09" db="EMBL/GenBank/DDBJ databases">
        <title>Lysobacter sp. 13A isolated from the river sediment.</title>
        <authorList>
            <person name="Liu H."/>
            <person name="Li S."/>
            <person name="Mao S."/>
        </authorList>
    </citation>
    <scope>NUCLEOTIDE SEQUENCE [LARGE SCALE GENOMIC DNA]</scope>
    <source>
        <strain evidence="2 3">13A</strain>
    </source>
</reference>
<feature type="domain" description="VOC" evidence="1">
    <location>
        <begin position="1"/>
        <end position="123"/>
    </location>
</feature>
<gene>
    <name evidence="2" type="ORF">K6753_02035</name>
</gene>
<accession>A0ABS7T367</accession>
<name>A0ABS7T367_9GAMM</name>
<protein>
    <submittedName>
        <fullName evidence="2">Glyoxalase/bleomycin resistance/extradiol dioxygenase family protein</fullName>
    </submittedName>
</protein>
<keyword evidence="2" id="KW-0223">Dioxygenase</keyword>
<dbReference type="EMBL" id="JAINZW010000001">
    <property type="protein sequence ID" value="MBZ4038316.1"/>
    <property type="molecule type" value="Genomic_DNA"/>
</dbReference>
<comment type="caution">
    <text evidence="2">The sequence shown here is derived from an EMBL/GenBank/DDBJ whole genome shotgun (WGS) entry which is preliminary data.</text>
</comment>
<dbReference type="SUPFAM" id="SSF54593">
    <property type="entry name" value="Glyoxalase/Bleomycin resistance protein/Dihydroxybiphenyl dioxygenase"/>
    <property type="match status" value="1"/>
</dbReference>
<dbReference type="Pfam" id="PF22677">
    <property type="entry name" value="Ble-like_N"/>
    <property type="match status" value="1"/>
</dbReference>
<sequence>MFVNLPVRDLDRTVAFFTALGFSFNPKFTDENATCMLVGDDCFVMLLVEPFFRQFTDKQLCDTATSIETLVALGADSREGVDALLKAALEAGAREPRPAQDHGFMYTRSFEDLDGHTWEIFHMSGDPA</sequence>
<evidence type="ECO:0000313" key="2">
    <source>
        <dbReference type="EMBL" id="MBZ4038316.1"/>
    </source>
</evidence>
<keyword evidence="2" id="KW-0560">Oxidoreductase</keyword>
<evidence type="ECO:0000313" key="3">
    <source>
        <dbReference type="Proteomes" id="UP001430954"/>
    </source>
</evidence>
<organism evidence="2 3">
    <name type="scientific">Novilysobacter selenitireducens</name>
    <dbReference type="NCBI Taxonomy" id="2872639"/>
    <lineage>
        <taxon>Bacteria</taxon>
        <taxon>Pseudomonadati</taxon>
        <taxon>Pseudomonadota</taxon>
        <taxon>Gammaproteobacteria</taxon>
        <taxon>Lysobacterales</taxon>
        <taxon>Lysobacteraceae</taxon>
        <taxon>Novilysobacter</taxon>
    </lineage>
</organism>
<evidence type="ECO:0000259" key="1">
    <source>
        <dbReference type="PROSITE" id="PS51819"/>
    </source>
</evidence>
<dbReference type="Proteomes" id="UP001430954">
    <property type="component" value="Unassembled WGS sequence"/>
</dbReference>
<dbReference type="GO" id="GO:0051213">
    <property type="term" value="F:dioxygenase activity"/>
    <property type="evidence" value="ECO:0007669"/>
    <property type="project" value="UniProtKB-KW"/>
</dbReference>
<proteinExistence type="predicted"/>
<dbReference type="Gene3D" id="3.10.180.10">
    <property type="entry name" value="2,3-Dihydroxybiphenyl 1,2-Dioxygenase, domain 1"/>
    <property type="match status" value="1"/>
</dbReference>
<keyword evidence="3" id="KW-1185">Reference proteome</keyword>